<dbReference type="HOGENOM" id="CLU_015857_5_3_12"/>
<sequence length="53" mass="5914">MVLALELMITEGSDKYIIENDGWTISTADYSFAAHFEHTVLIKKNGVEILGID</sequence>
<dbReference type="Gene3D" id="3.90.230.10">
    <property type="entry name" value="Creatinase/methionine aminopeptidase superfamily"/>
    <property type="match status" value="1"/>
</dbReference>
<organism evidence="1 2">
    <name type="scientific">Brachyspira pilosicoli B2904</name>
    <dbReference type="NCBI Taxonomy" id="1133568"/>
    <lineage>
        <taxon>Bacteria</taxon>
        <taxon>Pseudomonadati</taxon>
        <taxon>Spirochaetota</taxon>
        <taxon>Spirochaetia</taxon>
        <taxon>Brachyspirales</taxon>
        <taxon>Brachyspiraceae</taxon>
        <taxon>Brachyspira</taxon>
    </lineage>
</organism>
<dbReference type="InterPro" id="IPR036005">
    <property type="entry name" value="Creatinase/aminopeptidase-like"/>
</dbReference>
<gene>
    <name evidence="1" type="ORF">B2904_orf2141</name>
</gene>
<dbReference type="Proteomes" id="UP000007346">
    <property type="component" value="Chromosome"/>
</dbReference>
<protein>
    <submittedName>
        <fullName evidence="1">Methionine aminopeptidase, type I</fullName>
    </submittedName>
</protein>
<dbReference type="PANTHER" id="PTHR43330:SF8">
    <property type="entry name" value="METHIONINE AMINOPEPTIDASE 1D, MITOCHONDRIAL"/>
    <property type="match status" value="1"/>
</dbReference>
<dbReference type="GO" id="GO:0070006">
    <property type="term" value="F:metalloaminopeptidase activity"/>
    <property type="evidence" value="ECO:0007669"/>
    <property type="project" value="TreeGrafter"/>
</dbReference>
<evidence type="ECO:0000313" key="2">
    <source>
        <dbReference type="Proteomes" id="UP000007346"/>
    </source>
</evidence>
<reference evidence="1 2" key="1">
    <citation type="journal article" date="2012" name="BMC Genomics">
        <title>Comparative genomics of Brachyspira pilosicoli strains: genome rearrangements, reductions and correlation of genetic compliment with phenotypic diversity.</title>
        <authorList>
            <person name="Mappley L.J."/>
            <person name="Black M.L."/>
            <person name="Abuoun M."/>
            <person name="Darby A.C."/>
            <person name="Woodward M.J."/>
            <person name="Parkhill J."/>
            <person name="Turner A.K."/>
            <person name="Bellgard M.I."/>
            <person name="La T."/>
            <person name="Phillips N.D."/>
            <person name="La Ragione R.M."/>
            <person name="Hampson D.J."/>
        </authorList>
    </citation>
    <scope>NUCLEOTIDE SEQUENCE [LARGE SCALE GENOMIC DNA]</scope>
    <source>
        <strain evidence="1">B2904</strain>
    </source>
</reference>
<dbReference type="KEGG" id="bpj:B2904_orf2141"/>
<dbReference type="AlphaFoldDB" id="J9UW63"/>
<dbReference type="EMBL" id="CP003490">
    <property type="protein sequence ID" value="AFR71469.1"/>
    <property type="molecule type" value="Genomic_DNA"/>
</dbReference>
<evidence type="ECO:0000313" key="1">
    <source>
        <dbReference type="EMBL" id="AFR71469.1"/>
    </source>
</evidence>
<proteinExistence type="predicted"/>
<keyword evidence="1" id="KW-0031">Aminopeptidase</keyword>
<dbReference type="PATRIC" id="fig|1133568.3.peg.2144"/>
<dbReference type="PANTHER" id="PTHR43330">
    <property type="entry name" value="METHIONINE AMINOPEPTIDASE"/>
    <property type="match status" value="1"/>
</dbReference>
<accession>J9UW63</accession>
<keyword evidence="1" id="KW-0645">Protease</keyword>
<name>J9UW63_BRAPL</name>
<keyword evidence="1" id="KW-0378">Hydrolase</keyword>
<dbReference type="SUPFAM" id="SSF55920">
    <property type="entry name" value="Creatinase/aminopeptidase"/>
    <property type="match status" value="1"/>
</dbReference>